<dbReference type="Pfam" id="PF14583">
    <property type="entry name" value="Pectate_lyase22"/>
    <property type="match status" value="1"/>
</dbReference>
<dbReference type="InterPro" id="IPR027946">
    <property type="entry name" value="Ogl_dom"/>
</dbReference>
<dbReference type="Gene3D" id="2.130.10.10">
    <property type="entry name" value="YVTN repeat-like/Quinoprotein amine dehydrogenase"/>
    <property type="match status" value="1"/>
</dbReference>
<dbReference type="InterPro" id="IPR015943">
    <property type="entry name" value="WD40/YVTN_repeat-like_dom_sf"/>
</dbReference>
<feature type="domain" description="Oligogalacturonate lyase" evidence="1">
    <location>
        <begin position="55"/>
        <end position="421"/>
    </location>
</feature>
<evidence type="ECO:0000313" key="3">
    <source>
        <dbReference type="Proteomes" id="UP000464577"/>
    </source>
</evidence>
<proteinExistence type="predicted"/>
<sequence>MVKGWPPVVSRPIPGKRIVLTFNLAILTLVSVGLAQHGFAQPKLETGGQTPMPATWIDKDTGHKLMRLTTIGGSNESFYFHNNPFVRELAGEGDKMVFYHADANGRQLYTVNLKTGQAEPLTKSLMQKGGEIVAPKRREVFYQSRDSVFATHIDTKKTRLVFVFPADMKATISTLNADETMLAGSRSGEEAREILRKYPEKKDFFPRIFEAKVPHSLFTINTQTGKLTTIHEEKTWLGHVQFSPTEPDLLMFCHEGPWHLVDRIWTINVKTGAVKLRHKRTVDGEIAGHEFFSHDGKTIWFDLQKPRSVTFFLAGTDLNTGQEKQYEMTRNEWSIHFNISPDQTLFAGDGGDPGQVAKATDGMWIYLFRPAGDRFRAERLVNMKHHNYKLEPNVHFSPDGKWVIFRANFEGESQVYAVEIARTNS</sequence>
<dbReference type="GO" id="GO:0047487">
    <property type="term" value="F:oligogalacturonide lyase activity"/>
    <property type="evidence" value="ECO:0007669"/>
    <property type="project" value="InterPro"/>
</dbReference>
<evidence type="ECO:0000259" key="1">
    <source>
        <dbReference type="Pfam" id="PF14583"/>
    </source>
</evidence>
<name>A0A6P1W715_9BACT</name>
<reference evidence="2 3" key="1">
    <citation type="submission" date="2019-11" db="EMBL/GenBank/DDBJ databases">
        <title>Spirosoma endbachense sp. nov., isolated from a natural salt meadow.</title>
        <authorList>
            <person name="Rojas J."/>
            <person name="Ambika Manirajan B."/>
            <person name="Ratering S."/>
            <person name="Suarez C."/>
            <person name="Geissler-Plaum R."/>
            <person name="Schnell S."/>
        </authorList>
    </citation>
    <scope>NUCLEOTIDE SEQUENCE [LARGE SCALE GENOMIC DNA]</scope>
    <source>
        <strain evidence="2 3">I-24</strain>
    </source>
</reference>
<dbReference type="Proteomes" id="UP000464577">
    <property type="component" value="Chromosome"/>
</dbReference>
<keyword evidence="3" id="KW-1185">Reference proteome</keyword>
<protein>
    <recommendedName>
        <fullName evidence="1">Oligogalacturonate lyase domain-containing protein</fullName>
    </recommendedName>
</protein>
<gene>
    <name evidence="2" type="ORF">GJR95_08355</name>
</gene>
<organism evidence="2 3">
    <name type="scientific">Spirosoma endbachense</name>
    <dbReference type="NCBI Taxonomy" id="2666025"/>
    <lineage>
        <taxon>Bacteria</taxon>
        <taxon>Pseudomonadati</taxon>
        <taxon>Bacteroidota</taxon>
        <taxon>Cytophagia</taxon>
        <taxon>Cytophagales</taxon>
        <taxon>Cytophagaceae</taxon>
        <taxon>Spirosoma</taxon>
    </lineage>
</organism>
<dbReference type="KEGG" id="senf:GJR95_08355"/>
<dbReference type="AlphaFoldDB" id="A0A6P1W715"/>
<accession>A0A6P1W715</accession>
<dbReference type="EMBL" id="CP045997">
    <property type="protein sequence ID" value="QHW01232.1"/>
    <property type="molecule type" value="Genomic_DNA"/>
</dbReference>
<dbReference type="GO" id="GO:0045490">
    <property type="term" value="P:pectin catabolic process"/>
    <property type="evidence" value="ECO:0007669"/>
    <property type="project" value="InterPro"/>
</dbReference>
<dbReference type="SUPFAM" id="SSF82171">
    <property type="entry name" value="DPP6 N-terminal domain-like"/>
    <property type="match status" value="1"/>
</dbReference>
<evidence type="ECO:0000313" key="2">
    <source>
        <dbReference type="EMBL" id="QHW01232.1"/>
    </source>
</evidence>